<dbReference type="SUPFAM" id="SSF56219">
    <property type="entry name" value="DNase I-like"/>
    <property type="match status" value="1"/>
</dbReference>
<evidence type="ECO:0000313" key="3">
    <source>
        <dbReference type="EMBL" id="GGZ70509.1"/>
    </source>
</evidence>
<dbReference type="EMBL" id="BMXY01000004">
    <property type="protein sequence ID" value="GGZ70509.1"/>
    <property type="molecule type" value="Genomic_DNA"/>
</dbReference>
<evidence type="ECO:0000259" key="2">
    <source>
        <dbReference type="PROSITE" id="PS51841"/>
    </source>
</evidence>
<evidence type="ECO:0000313" key="4">
    <source>
        <dbReference type="Proteomes" id="UP000643403"/>
    </source>
</evidence>
<dbReference type="Gene3D" id="3.60.10.10">
    <property type="entry name" value="Endonuclease/exonuclease/phosphatase"/>
    <property type="match status" value="1"/>
</dbReference>
<evidence type="ECO:0000256" key="1">
    <source>
        <dbReference type="SAM" id="SignalP"/>
    </source>
</evidence>
<dbReference type="SUPFAM" id="SSF74853">
    <property type="entry name" value="Lamin A/C globular tail domain"/>
    <property type="match status" value="1"/>
</dbReference>
<reference evidence="4" key="1">
    <citation type="journal article" date="2019" name="Int. J. Syst. Evol. Microbiol.">
        <title>The Global Catalogue of Microorganisms (GCM) 10K type strain sequencing project: providing services to taxonomists for standard genome sequencing and annotation.</title>
        <authorList>
            <consortium name="The Broad Institute Genomics Platform"/>
            <consortium name="The Broad Institute Genome Sequencing Center for Infectious Disease"/>
            <person name="Wu L."/>
            <person name="Ma J."/>
        </authorList>
    </citation>
    <scope>NUCLEOTIDE SEQUENCE [LARGE SCALE GENOMIC DNA]</scope>
    <source>
        <strain evidence="4">KCTC 22558</strain>
    </source>
</reference>
<sequence>MDRFSRRLARLGFGLVALIAGTAQAQVVISQVYGGGGNSGAPYRSDFIELHNTGTQAVSLSGWSVQYTSAAGSTWQRTDLSGSIAPGGYYLVKQADGANTAAAPLPTPDATGTLAMSGTTGKVALSDRAVTLAGACPTGTVDFLGFGSANCAEGGQDAAAPGLSNSTAAIRIDDCVDTDNNKADFRAAAPAPRNSAATPRACGNTRVRANVADAAVIEGNAGARELVFNVALTNPAGAGGVRLRWSTYDVTANAGVDYVAANDADAVIAEGADRAQLVVIVNGDEAIEPDETLRVVITALDGAEAGDVEAIGTITNDDFELLPISRIQGAGARSPYAGQTVATRGIVTGRTSRGFFIQSRDVDADADAATSEGLYVFTNAAPPAFATPGRFVAARGPLVEYVPGDDPGQAPLTEMSGAGIVAVPVDEVVYPLPAPVELTATFPSPEGPLDQLERVESMRVIVRDFVATAPTDGSKNEAQATSTGNGLFFGTVAGLPRPFREPGIQTPDAPPAGSIPPIPQWDFNPELLSVDSDALGLPALDVSTGTRIANLAGPLNYSYRRWQILPDSIGAVTPGASPRAVAPAPADAFSVAGYNMERFFDEVDDPGKSDVRLSAAALERRLSKASLGIRDFLRLPDILGVVEMENLAILQRVADRVNGDAVVAGQGNPAYAAYLIEGNDVGGIDVGFLVKTADVAGGRPRVEVVAVEQVGKDTTWQTPDGQTQQLNDRPPLALSAMVHYADGRAFPLTVVIAHQRSLLGAETADAEGARIRIKRQRQAEFLAAWLDARQKRAPDTRLVVLGDFNAFEFNDGLVDAMGTVTGKPSPDEQTAVEGDGADRVEPNLVNLTDVSPREERYSFTFDGNAQTLDHVLVNEDMVVATRDIRLEHARINADFPEINRNDASSPSRLADHDPVVAYFLPRRRADLGVTVTAAAFVPGQPLRFEARLRNAGPEQADFPEIGFEFDAELPDLSVTAPAGWTCAPNLVAGGRTSVDCRADALAVDATAAFALAAMPTPALRGRPLLLVAAADARSLDPDRSNNAAGAQQSITQKADLAVALAGVPLAISGRQSAFVATMTNLGPQTAIAPRLVVTGNAPAASVTTSAPSGWRCSVVAADGGFRATCDGSTQVAASLRPVTLRLVPSTGRNAGELVLRAQVSSASADPVPRNDAAGYRAVVIPLPR</sequence>
<name>A0ABQ3C6A6_9GAMM</name>
<accession>A0ABQ3C6A6</accession>
<dbReference type="Gene3D" id="2.60.40.2030">
    <property type="match status" value="1"/>
</dbReference>
<keyword evidence="1" id="KW-0732">Signal</keyword>
<dbReference type="InterPro" id="IPR001322">
    <property type="entry name" value="Lamin_tail_dom"/>
</dbReference>
<dbReference type="Gene3D" id="2.60.40.1260">
    <property type="entry name" value="Lamin Tail domain"/>
    <property type="match status" value="1"/>
</dbReference>
<dbReference type="PANTHER" id="PTHR42834:SF1">
    <property type="entry name" value="ENDONUCLEASE_EXONUCLEASE_PHOSPHATASE FAMILY PROTEIN (AFU_ORTHOLOGUE AFUA_3G09210)"/>
    <property type="match status" value="1"/>
</dbReference>
<proteinExistence type="predicted"/>
<dbReference type="Proteomes" id="UP000643403">
    <property type="component" value="Unassembled WGS sequence"/>
</dbReference>
<organism evidence="3 4">
    <name type="scientific">Cognatilysobacter xinjiangensis</name>
    <dbReference type="NCBI Taxonomy" id="546892"/>
    <lineage>
        <taxon>Bacteria</taxon>
        <taxon>Pseudomonadati</taxon>
        <taxon>Pseudomonadota</taxon>
        <taxon>Gammaproteobacteria</taxon>
        <taxon>Lysobacterales</taxon>
        <taxon>Lysobacteraceae</taxon>
        <taxon>Cognatilysobacter</taxon>
    </lineage>
</organism>
<dbReference type="InterPro" id="IPR036415">
    <property type="entry name" value="Lamin_tail_dom_sf"/>
</dbReference>
<protein>
    <submittedName>
        <fullName evidence="3">Nuclease</fullName>
    </submittedName>
</protein>
<feature type="domain" description="LTD" evidence="2">
    <location>
        <begin position="21"/>
        <end position="171"/>
    </location>
</feature>
<dbReference type="SUPFAM" id="SSF141072">
    <property type="entry name" value="CalX-like"/>
    <property type="match status" value="1"/>
</dbReference>
<dbReference type="PROSITE" id="PS51841">
    <property type="entry name" value="LTD"/>
    <property type="match status" value="1"/>
</dbReference>
<dbReference type="InterPro" id="IPR038081">
    <property type="entry name" value="CalX-like_sf"/>
</dbReference>
<dbReference type="InterPro" id="IPR036691">
    <property type="entry name" value="Endo/exonu/phosph_ase_sf"/>
</dbReference>
<keyword evidence="4" id="KW-1185">Reference proteome</keyword>
<comment type="caution">
    <text evidence="3">The sequence shown here is derived from an EMBL/GenBank/DDBJ whole genome shotgun (WGS) entry which is preliminary data.</text>
</comment>
<dbReference type="Pfam" id="PF00932">
    <property type="entry name" value="LTD"/>
    <property type="match status" value="1"/>
</dbReference>
<dbReference type="PANTHER" id="PTHR42834">
    <property type="entry name" value="ENDONUCLEASE/EXONUCLEASE/PHOSPHATASE FAMILY PROTEIN (AFU_ORTHOLOGUE AFUA_3G09210)"/>
    <property type="match status" value="1"/>
</dbReference>
<feature type="chain" id="PRO_5046458809" evidence="1">
    <location>
        <begin position="26"/>
        <end position="1184"/>
    </location>
</feature>
<dbReference type="RefSeq" id="WP_189450678.1">
    <property type="nucleotide sequence ID" value="NZ_BMXY01000004.1"/>
</dbReference>
<feature type="signal peptide" evidence="1">
    <location>
        <begin position="1"/>
        <end position="25"/>
    </location>
</feature>
<gene>
    <name evidence="3" type="ORF">GCM10008101_26000</name>
</gene>